<feature type="domain" description="Spaetzle" evidence="5">
    <location>
        <begin position="136"/>
        <end position="222"/>
    </location>
</feature>
<dbReference type="EMBL" id="JABXBU010000002">
    <property type="protein sequence ID" value="KAF8794955.1"/>
    <property type="molecule type" value="Genomic_DNA"/>
</dbReference>
<proteinExistence type="predicted"/>
<name>A0A8T0FXH1_ARGBR</name>
<evidence type="ECO:0000256" key="4">
    <source>
        <dbReference type="SAM" id="SignalP"/>
    </source>
</evidence>
<evidence type="ECO:0000256" key="2">
    <source>
        <dbReference type="ARBA" id="ARBA00023157"/>
    </source>
</evidence>
<dbReference type="PANTHER" id="PTHR23199:SF12">
    <property type="entry name" value="NEUROTROPHIN 1-RELATED"/>
    <property type="match status" value="1"/>
</dbReference>
<feature type="domain" description="Spaetzle" evidence="5">
    <location>
        <begin position="226"/>
        <end position="290"/>
    </location>
</feature>
<evidence type="ECO:0000313" key="6">
    <source>
        <dbReference type="EMBL" id="KAF8794955.1"/>
    </source>
</evidence>
<protein>
    <submittedName>
        <fullName evidence="6">Protein spaetzle like protein</fullName>
    </submittedName>
</protein>
<keyword evidence="7" id="KW-1185">Reference proteome</keyword>
<dbReference type="GO" id="GO:0021556">
    <property type="term" value="P:central nervous system formation"/>
    <property type="evidence" value="ECO:0007669"/>
    <property type="project" value="TreeGrafter"/>
</dbReference>
<keyword evidence="2" id="KW-1015">Disulfide bond</keyword>
<dbReference type="SUPFAM" id="SSF57501">
    <property type="entry name" value="Cystine-knot cytokines"/>
    <property type="match status" value="2"/>
</dbReference>
<keyword evidence="1 4" id="KW-0732">Signal</keyword>
<dbReference type="Proteomes" id="UP000807504">
    <property type="component" value="Unassembled WGS sequence"/>
</dbReference>
<dbReference type="InterPro" id="IPR032104">
    <property type="entry name" value="Spaetzle"/>
</dbReference>
<dbReference type="InterPro" id="IPR029034">
    <property type="entry name" value="Cystine-knot_cytokine"/>
</dbReference>
<feature type="chain" id="PRO_5035945968" evidence="4">
    <location>
        <begin position="24"/>
        <end position="323"/>
    </location>
</feature>
<dbReference type="GO" id="GO:0045087">
    <property type="term" value="P:innate immune response"/>
    <property type="evidence" value="ECO:0007669"/>
    <property type="project" value="TreeGrafter"/>
</dbReference>
<dbReference type="Pfam" id="PF16077">
    <property type="entry name" value="Spaetzle"/>
    <property type="match status" value="2"/>
</dbReference>
<evidence type="ECO:0000256" key="1">
    <source>
        <dbReference type="ARBA" id="ARBA00022729"/>
    </source>
</evidence>
<reference evidence="6" key="1">
    <citation type="journal article" date="2020" name="bioRxiv">
        <title>Chromosome-level reference genome of the European wasp spider Argiope bruennichi: a resource for studies on range expansion and evolutionary adaptation.</title>
        <authorList>
            <person name="Sheffer M.M."/>
            <person name="Hoppe A."/>
            <person name="Krehenwinkel H."/>
            <person name="Uhl G."/>
            <person name="Kuss A.W."/>
            <person name="Jensen L."/>
            <person name="Jensen C."/>
            <person name="Gillespie R.G."/>
            <person name="Hoff K.J."/>
            <person name="Prost S."/>
        </authorList>
    </citation>
    <scope>NUCLEOTIDE SEQUENCE</scope>
</reference>
<organism evidence="6 7">
    <name type="scientific">Argiope bruennichi</name>
    <name type="common">Wasp spider</name>
    <name type="synonym">Aranea bruennichi</name>
    <dbReference type="NCBI Taxonomy" id="94029"/>
    <lineage>
        <taxon>Eukaryota</taxon>
        <taxon>Metazoa</taxon>
        <taxon>Ecdysozoa</taxon>
        <taxon>Arthropoda</taxon>
        <taxon>Chelicerata</taxon>
        <taxon>Arachnida</taxon>
        <taxon>Araneae</taxon>
        <taxon>Araneomorphae</taxon>
        <taxon>Entelegynae</taxon>
        <taxon>Araneoidea</taxon>
        <taxon>Araneidae</taxon>
        <taxon>Argiope</taxon>
    </lineage>
</organism>
<dbReference type="AlphaFoldDB" id="A0A8T0FXH1"/>
<evidence type="ECO:0000259" key="5">
    <source>
        <dbReference type="Pfam" id="PF16077"/>
    </source>
</evidence>
<dbReference type="GO" id="GO:0005121">
    <property type="term" value="F:Toll binding"/>
    <property type="evidence" value="ECO:0007669"/>
    <property type="project" value="TreeGrafter"/>
</dbReference>
<keyword evidence="3" id="KW-0325">Glycoprotein</keyword>
<dbReference type="GO" id="GO:0005615">
    <property type="term" value="C:extracellular space"/>
    <property type="evidence" value="ECO:0007669"/>
    <property type="project" value="UniProtKB-ARBA"/>
</dbReference>
<sequence length="323" mass="37301">MEHRALASCVLIAFFLLSDVRESSQLTRDPPRARNNKQSEKTVLFPETNVTEHSLPVFPDPVVSYVGRQQPLAPPTDNFGHPLCAQKPGDTFCEKVENYPEQEIRKAINYSSEEFVELFGTMAISSRKSGDLDEDTVCKQQSRIFYPRAAVNENDQWAFVVNDVDYIQTVMAEVCENPDGPCRYYSDSGILPLEHTASCRQKYSYKRLFAFNPNDETWSRIFLLFQSTQNLDCQRNDEQPCRFLDGTLPWDVTSRCRQKFAYKRLLALHPNKKKTYTDAFRFPSCCICYVKKPFIMTRTRTIEVGDQTPAQTSNVRQRNPREP</sequence>
<dbReference type="Gene3D" id="2.10.90.10">
    <property type="entry name" value="Cystine-knot cytokines"/>
    <property type="match status" value="2"/>
</dbReference>
<accession>A0A8T0FXH1</accession>
<dbReference type="GO" id="GO:0008083">
    <property type="term" value="F:growth factor activity"/>
    <property type="evidence" value="ECO:0007669"/>
    <property type="project" value="TreeGrafter"/>
</dbReference>
<evidence type="ECO:0000313" key="7">
    <source>
        <dbReference type="Proteomes" id="UP000807504"/>
    </source>
</evidence>
<reference evidence="6" key="2">
    <citation type="submission" date="2020-06" db="EMBL/GenBank/DDBJ databases">
        <authorList>
            <person name="Sheffer M."/>
        </authorList>
    </citation>
    <scope>NUCLEOTIDE SEQUENCE</scope>
</reference>
<evidence type="ECO:0000256" key="3">
    <source>
        <dbReference type="ARBA" id="ARBA00023180"/>
    </source>
</evidence>
<feature type="signal peptide" evidence="4">
    <location>
        <begin position="1"/>
        <end position="23"/>
    </location>
</feature>
<gene>
    <name evidence="6" type="ORF">HNY73_002862</name>
</gene>
<comment type="caution">
    <text evidence="6">The sequence shown here is derived from an EMBL/GenBank/DDBJ whole genome shotgun (WGS) entry which is preliminary data.</text>
</comment>
<dbReference type="InterPro" id="IPR052444">
    <property type="entry name" value="Spz/Toll_ligand-like"/>
</dbReference>
<dbReference type="PANTHER" id="PTHR23199">
    <property type="entry name" value="NEUROTROPHIN 1-RELATED"/>
    <property type="match status" value="1"/>
</dbReference>